<dbReference type="InterPro" id="IPR013570">
    <property type="entry name" value="Tscrpt_reg_YsiA_C"/>
</dbReference>
<reference evidence="4 5" key="1">
    <citation type="submission" date="2018-10" db="EMBL/GenBank/DDBJ databases">
        <title>Genomic Encyclopedia of Archaeal and Bacterial Type Strains, Phase II (KMG-II): from individual species to whole genera.</title>
        <authorList>
            <person name="Goeker M."/>
        </authorList>
    </citation>
    <scope>NUCLEOTIDE SEQUENCE [LARGE SCALE GENOMIC DNA]</scope>
    <source>
        <strain evidence="4 5">DSM 16510</strain>
    </source>
</reference>
<dbReference type="Pfam" id="PF00440">
    <property type="entry name" value="TetR_N"/>
    <property type="match status" value="1"/>
</dbReference>
<dbReference type="InterPro" id="IPR001647">
    <property type="entry name" value="HTH_TetR"/>
</dbReference>
<dbReference type="Gene3D" id="1.10.10.60">
    <property type="entry name" value="Homeodomain-like"/>
    <property type="match status" value="1"/>
</dbReference>
<dbReference type="SUPFAM" id="SSF46689">
    <property type="entry name" value="Homeodomain-like"/>
    <property type="match status" value="1"/>
</dbReference>
<name>A0A497XSL4_9AQUI</name>
<protein>
    <submittedName>
        <fullName evidence="4">TetR family transcriptional regulator</fullName>
    </submittedName>
</protein>
<dbReference type="PROSITE" id="PS01081">
    <property type="entry name" value="HTH_TETR_1"/>
    <property type="match status" value="1"/>
</dbReference>
<dbReference type="PROSITE" id="PS50977">
    <property type="entry name" value="HTH_TETR_2"/>
    <property type="match status" value="1"/>
</dbReference>
<proteinExistence type="predicted"/>
<dbReference type="Pfam" id="PF08359">
    <property type="entry name" value="TetR_C_4"/>
    <property type="match status" value="1"/>
</dbReference>
<dbReference type="InterPro" id="IPR050624">
    <property type="entry name" value="HTH-type_Tx_Regulator"/>
</dbReference>
<dbReference type="AlphaFoldDB" id="A0A497XSL4"/>
<comment type="caution">
    <text evidence="4">The sequence shown here is derived from an EMBL/GenBank/DDBJ whole genome shotgun (WGS) entry which is preliminary data.</text>
</comment>
<dbReference type="EMBL" id="RCCJ01000001">
    <property type="protein sequence ID" value="RLJ71294.1"/>
    <property type="molecule type" value="Genomic_DNA"/>
</dbReference>
<dbReference type="SUPFAM" id="SSF48498">
    <property type="entry name" value="Tetracyclin repressor-like, C-terminal domain"/>
    <property type="match status" value="1"/>
</dbReference>
<evidence type="ECO:0000259" key="3">
    <source>
        <dbReference type="PROSITE" id="PS50977"/>
    </source>
</evidence>
<accession>A0A497XSL4</accession>
<evidence type="ECO:0000256" key="2">
    <source>
        <dbReference type="PROSITE-ProRule" id="PRU00335"/>
    </source>
</evidence>
<dbReference type="InterPro" id="IPR036271">
    <property type="entry name" value="Tet_transcr_reg_TetR-rel_C_sf"/>
</dbReference>
<gene>
    <name evidence="4" type="ORF">BCF55_1593</name>
</gene>
<feature type="DNA-binding region" description="H-T-H motif" evidence="2">
    <location>
        <begin position="25"/>
        <end position="44"/>
    </location>
</feature>
<keyword evidence="5" id="KW-1185">Reference proteome</keyword>
<dbReference type="PANTHER" id="PTHR43479:SF20">
    <property type="entry name" value="HTH TETR-TYPE DOMAIN-CONTAINING PROTEIN"/>
    <property type="match status" value="1"/>
</dbReference>
<dbReference type="OrthoDB" id="13453at2"/>
<organism evidence="4 5">
    <name type="scientific">Hydrogenivirga caldilitoris</name>
    <dbReference type="NCBI Taxonomy" id="246264"/>
    <lineage>
        <taxon>Bacteria</taxon>
        <taxon>Pseudomonadati</taxon>
        <taxon>Aquificota</taxon>
        <taxon>Aquificia</taxon>
        <taxon>Aquificales</taxon>
        <taxon>Aquificaceae</taxon>
        <taxon>Hydrogenivirga</taxon>
    </lineage>
</organism>
<evidence type="ECO:0000256" key="1">
    <source>
        <dbReference type="ARBA" id="ARBA00023125"/>
    </source>
</evidence>
<dbReference type="InterPro" id="IPR023772">
    <property type="entry name" value="DNA-bd_HTH_TetR-type_CS"/>
</dbReference>
<dbReference type="RefSeq" id="WP_121012466.1">
    <property type="nucleotide sequence ID" value="NZ_RCCJ01000001.1"/>
</dbReference>
<dbReference type="InterPro" id="IPR009057">
    <property type="entry name" value="Homeodomain-like_sf"/>
</dbReference>
<dbReference type="GO" id="GO:0003677">
    <property type="term" value="F:DNA binding"/>
    <property type="evidence" value="ECO:0007669"/>
    <property type="project" value="UniProtKB-UniRule"/>
</dbReference>
<dbReference type="PANTHER" id="PTHR43479">
    <property type="entry name" value="ACREF/ENVCD OPERON REPRESSOR-RELATED"/>
    <property type="match status" value="1"/>
</dbReference>
<dbReference type="Gene3D" id="1.10.357.10">
    <property type="entry name" value="Tetracycline Repressor, domain 2"/>
    <property type="match status" value="1"/>
</dbReference>
<sequence>MVSTRERIIKAGAQIIAHEGLRMFTAKRIGEKLGISDAAIFKHFPTMDSIAEEIISRYTTECLRRTDEAIRNGKNAVERLELILEGHIDYLEETRGISPVLCFEFSRSNRRKLKKLIFDFLNSYADKVGWVIQEGIKEGTIRRDIDIEEVSFSFIGLMQAKVFQWFIRGRKGRIVKDRESLKKMILNGLVTRQP</sequence>
<dbReference type="Proteomes" id="UP000267841">
    <property type="component" value="Unassembled WGS sequence"/>
</dbReference>
<evidence type="ECO:0000313" key="5">
    <source>
        <dbReference type="Proteomes" id="UP000267841"/>
    </source>
</evidence>
<keyword evidence="1 2" id="KW-0238">DNA-binding</keyword>
<evidence type="ECO:0000313" key="4">
    <source>
        <dbReference type="EMBL" id="RLJ71294.1"/>
    </source>
</evidence>
<feature type="domain" description="HTH tetR-type" evidence="3">
    <location>
        <begin position="2"/>
        <end position="62"/>
    </location>
</feature>